<proteinExistence type="predicted"/>
<dbReference type="InterPro" id="IPR029063">
    <property type="entry name" value="SAM-dependent_MTases_sf"/>
</dbReference>
<dbReference type="Gene3D" id="3.40.50.150">
    <property type="entry name" value="Vaccinia Virus protein VP39"/>
    <property type="match status" value="1"/>
</dbReference>
<accession>A0ABU2Z7R4</accession>
<evidence type="ECO:0000256" key="3">
    <source>
        <dbReference type="ARBA" id="ARBA00022691"/>
    </source>
</evidence>
<reference evidence="4" key="1">
    <citation type="submission" date="2024-05" db="EMBL/GenBank/DDBJ databases">
        <title>30 novel species of actinomycetes from the DSMZ collection.</title>
        <authorList>
            <person name="Nouioui I."/>
        </authorList>
    </citation>
    <scope>NUCLEOTIDE SEQUENCE</scope>
    <source>
        <strain evidence="4">DSM 3412</strain>
    </source>
</reference>
<sequence>MSDVRSHLKSLERSHRSLTRPDRPREFTLLGRRWDLLGEVFAPLYSPSTRIGAEFLGLTGTVPHRPPASLLEIGCGAGVIAVQAALAGWGSVVATDINERAVENTRLNAERHRVTDRVTALHSDLFSALDPGARFDRIFWSSNYVMAPADYTYRSVHERAYVDPGYRTHGRYLSEVLHHLTDDGVALLHFSDRGDLGALREIAAGCGRELRTLRTRTVHEGSDPVEHMLLEIRPARERGARTGTGLDLVHA</sequence>
<evidence type="ECO:0000256" key="2">
    <source>
        <dbReference type="ARBA" id="ARBA00022679"/>
    </source>
</evidence>
<name>A0ABU2Z7R4_9ACTN</name>
<dbReference type="SUPFAM" id="SSF53335">
    <property type="entry name" value="S-adenosyl-L-methionine-dependent methyltransferases"/>
    <property type="match status" value="1"/>
</dbReference>
<dbReference type="GO" id="GO:0032259">
    <property type="term" value="P:methylation"/>
    <property type="evidence" value="ECO:0007669"/>
    <property type="project" value="UniProtKB-KW"/>
</dbReference>
<dbReference type="InterPro" id="IPR052190">
    <property type="entry name" value="Euk-Arch_PrmC-MTase"/>
</dbReference>
<protein>
    <submittedName>
        <fullName evidence="4">Methyltransferase domain-containing protein</fullName>
    </submittedName>
</protein>
<gene>
    <name evidence="4" type="ORF">RM704_35015</name>
</gene>
<evidence type="ECO:0000256" key="1">
    <source>
        <dbReference type="ARBA" id="ARBA00022603"/>
    </source>
</evidence>
<dbReference type="Pfam" id="PF06325">
    <property type="entry name" value="PrmA"/>
    <property type="match status" value="1"/>
</dbReference>
<dbReference type="PANTHER" id="PTHR45875">
    <property type="entry name" value="METHYLTRANSFERASE N6AMT1"/>
    <property type="match status" value="1"/>
</dbReference>
<evidence type="ECO:0000313" key="4">
    <source>
        <dbReference type="EMBL" id="MDT0572617.1"/>
    </source>
</evidence>
<keyword evidence="1 4" id="KW-0489">Methyltransferase</keyword>
<dbReference type="RefSeq" id="WP_052146083.1">
    <property type="nucleotide sequence ID" value="NZ_JAVRFJ010000040.1"/>
</dbReference>
<dbReference type="CDD" id="cd02440">
    <property type="entry name" value="AdoMet_MTases"/>
    <property type="match status" value="1"/>
</dbReference>
<keyword evidence="3" id="KW-0949">S-adenosyl-L-methionine</keyword>
<dbReference type="PANTHER" id="PTHR45875:SF1">
    <property type="entry name" value="METHYLTRANSFERASE N6AMT1"/>
    <property type="match status" value="1"/>
</dbReference>
<dbReference type="EMBL" id="JAVRFJ010000040">
    <property type="protein sequence ID" value="MDT0572617.1"/>
    <property type="molecule type" value="Genomic_DNA"/>
</dbReference>
<dbReference type="GO" id="GO:0008168">
    <property type="term" value="F:methyltransferase activity"/>
    <property type="evidence" value="ECO:0007669"/>
    <property type="project" value="UniProtKB-KW"/>
</dbReference>
<keyword evidence="5" id="KW-1185">Reference proteome</keyword>
<organism evidence="4 5">
    <name type="scientific">Streptomyces gottesmaniae</name>
    <dbReference type="NCBI Taxonomy" id="3075518"/>
    <lineage>
        <taxon>Bacteria</taxon>
        <taxon>Bacillati</taxon>
        <taxon>Actinomycetota</taxon>
        <taxon>Actinomycetes</taxon>
        <taxon>Kitasatosporales</taxon>
        <taxon>Streptomycetaceae</taxon>
        <taxon>Streptomyces</taxon>
    </lineage>
</organism>
<evidence type="ECO:0000313" key="5">
    <source>
        <dbReference type="Proteomes" id="UP001180737"/>
    </source>
</evidence>
<keyword evidence="2" id="KW-0808">Transferase</keyword>
<dbReference type="Proteomes" id="UP001180737">
    <property type="component" value="Unassembled WGS sequence"/>
</dbReference>
<comment type="caution">
    <text evidence="4">The sequence shown here is derived from an EMBL/GenBank/DDBJ whole genome shotgun (WGS) entry which is preliminary data.</text>
</comment>